<dbReference type="EMBL" id="MN035156">
    <property type="protein sequence ID" value="QDH89985.1"/>
    <property type="molecule type" value="Genomic_RNA"/>
</dbReference>
<name>A0A514D8N5_9VIRU</name>
<evidence type="ECO:0000256" key="1">
    <source>
        <dbReference type="SAM" id="MobiDB-lite"/>
    </source>
</evidence>
<proteinExistence type="predicted"/>
<accession>A0A514D8N5</accession>
<evidence type="ECO:0000313" key="2">
    <source>
        <dbReference type="EMBL" id="QDH89985.1"/>
    </source>
</evidence>
<sequence length="95" mass="10049">MNKILSGLAKALKVSQEAISALESQGIDVNRLIGISNAQGPIAKLVHGFMTGAIQLDNPAITSALETVDMPVKRLPSKTTSSSKKKKRAPTNTHI</sequence>
<protein>
    <submittedName>
        <fullName evidence="2">Uncharacterized protein</fullName>
    </submittedName>
</protein>
<feature type="region of interest" description="Disordered" evidence="1">
    <location>
        <begin position="72"/>
        <end position="95"/>
    </location>
</feature>
<reference evidence="2" key="1">
    <citation type="submission" date="2019-05" db="EMBL/GenBank/DDBJ databases">
        <title>Metatranscriptomic reconstruction reveals RNA viruses with the potential to shape carbon cycling in soil.</title>
        <authorList>
            <person name="Starr E.P."/>
            <person name="Nuccio E."/>
            <person name="Pett-Ridge J."/>
            <person name="Banfield J.F."/>
            <person name="Firestone M.K."/>
        </authorList>
    </citation>
    <scope>NUCLEOTIDE SEQUENCE</scope>
    <source>
        <strain evidence="2">H1_Rhizo_Litter_1_scaffold_215_e_3415</strain>
    </source>
</reference>
<organism evidence="2">
    <name type="scientific">Leviviridae sp</name>
    <dbReference type="NCBI Taxonomy" id="2027243"/>
    <lineage>
        <taxon>Viruses</taxon>
        <taxon>Riboviria</taxon>
        <taxon>Orthornavirae</taxon>
        <taxon>Lenarviricota</taxon>
        <taxon>Leviviricetes</taxon>
        <taxon>Norzivirales</taxon>
        <taxon>Fiersviridae</taxon>
    </lineage>
</organism>
<gene>
    <name evidence="2" type="ORF">H1RhizoL1215e3415_000002</name>
</gene>